<evidence type="ECO:0000259" key="2">
    <source>
        <dbReference type="PROSITE" id="PS50968"/>
    </source>
</evidence>
<reference evidence="3 4" key="1">
    <citation type="submission" date="2017-10" db="EMBL/GenBank/DDBJ databases">
        <title>Novel microbial diversity and functional potential in the marine mammal oral microbiome.</title>
        <authorList>
            <person name="Dudek N.K."/>
            <person name="Sun C.L."/>
            <person name="Burstein D."/>
            <person name="Kantor R.S."/>
            <person name="Aliaga Goltsman D.S."/>
            <person name="Bik E.M."/>
            <person name="Thomas B.C."/>
            <person name="Banfield J.F."/>
            <person name="Relman D.A."/>
        </authorList>
    </citation>
    <scope>NUCLEOTIDE SEQUENCE [LARGE SCALE GENOMIC DNA]</scope>
    <source>
        <strain evidence="3">DOLJORAL78_47_16</strain>
    </source>
</reference>
<proteinExistence type="predicted"/>
<gene>
    <name evidence="3" type="ORF">CSA56_10615</name>
</gene>
<name>A0A2G6KD52_9BACT</name>
<dbReference type="CDD" id="cd06849">
    <property type="entry name" value="lipoyl_domain"/>
    <property type="match status" value="1"/>
</dbReference>
<dbReference type="GO" id="GO:0045254">
    <property type="term" value="C:pyruvate dehydrogenase complex"/>
    <property type="evidence" value="ECO:0007669"/>
    <property type="project" value="InterPro"/>
</dbReference>
<dbReference type="AlphaFoldDB" id="A0A2G6KD52"/>
<dbReference type="PANTHER" id="PTHR23151">
    <property type="entry name" value="DIHYDROLIPOAMIDE ACETYL/SUCCINYL-TRANSFERASE-RELATED"/>
    <property type="match status" value="1"/>
</dbReference>
<evidence type="ECO:0000256" key="1">
    <source>
        <dbReference type="ARBA" id="ARBA00022823"/>
    </source>
</evidence>
<dbReference type="EMBL" id="PDSK01000096">
    <property type="protein sequence ID" value="PIE33565.1"/>
    <property type="molecule type" value="Genomic_DNA"/>
</dbReference>
<dbReference type="Proteomes" id="UP000230821">
    <property type="component" value="Unassembled WGS sequence"/>
</dbReference>
<dbReference type="PANTHER" id="PTHR23151:SF75">
    <property type="entry name" value="DIHYDROLIPOYLLYSINE-RESIDUE ACETYLTRANSFERASE COMPONENT 5 OF PYRUVATE DEHYDROGENASE COMPLEX, CHLOROPLASTIC"/>
    <property type="match status" value="1"/>
</dbReference>
<dbReference type="GO" id="GO:0004742">
    <property type="term" value="F:dihydrolipoyllysine-residue acetyltransferase activity"/>
    <property type="evidence" value="ECO:0007669"/>
    <property type="project" value="TreeGrafter"/>
</dbReference>
<accession>A0A2G6KD52</accession>
<evidence type="ECO:0000313" key="4">
    <source>
        <dbReference type="Proteomes" id="UP000230821"/>
    </source>
</evidence>
<dbReference type="PROSITE" id="PS50968">
    <property type="entry name" value="BIOTINYL_LIPOYL"/>
    <property type="match status" value="1"/>
</dbReference>
<dbReference type="InterPro" id="IPR011053">
    <property type="entry name" value="Single_hybrid_motif"/>
</dbReference>
<dbReference type="GO" id="GO:0006086">
    <property type="term" value="P:pyruvate decarboxylation to acetyl-CoA"/>
    <property type="evidence" value="ECO:0007669"/>
    <property type="project" value="InterPro"/>
</dbReference>
<feature type="domain" description="Lipoyl-binding" evidence="2">
    <location>
        <begin position="2"/>
        <end position="77"/>
    </location>
</feature>
<dbReference type="InterPro" id="IPR000089">
    <property type="entry name" value="Biotin_lipoyl"/>
</dbReference>
<comment type="caution">
    <text evidence="3">The sequence shown here is derived from an EMBL/GenBank/DDBJ whole genome shotgun (WGS) entry which is preliminary data.</text>
</comment>
<organism evidence="3 4">
    <name type="scientific">candidate division KSB3 bacterium</name>
    <dbReference type="NCBI Taxonomy" id="2044937"/>
    <lineage>
        <taxon>Bacteria</taxon>
        <taxon>candidate division KSB3</taxon>
    </lineage>
</organism>
<dbReference type="PROSITE" id="PS00189">
    <property type="entry name" value="LIPOYL"/>
    <property type="match status" value="1"/>
</dbReference>
<evidence type="ECO:0000313" key="3">
    <source>
        <dbReference type="EMBL" id="PIE33565.1"/>
    </source>
</evidence>
<dbReference type="Gene3D" id="2.40.50.100">
    <property type="match status" value="1"/>
</dbReference>
<sequence>MTKKVIMPLLGETMEEGTIVSWAKNIGDKVEKGEVLLEVESDKATLEVESFFAGYLRKIIHQVDAEVKVGETIALMTTTPDETIEE</sequence>
<dbReference type="InterPro" id="IPR045257">
    <property type="entry name" value="E2/Pdx1"/>
</dbReference>
<dbReference type="SUPFAM" id="SSF51230">
    <property type="entry name" value="Single hybrid motif"/>
    <property type="match status" value="1"/>
</dbReference>
<dbReference type="InterPro" id="IPR003016">
    <property type="entry name" value="2-oxoA_DH_lipoyl-BS"/>
</dbReference>
<dbReference type="Pfam" id="PF00364">
    <property type="entry name" value="Biotin_lipoyl"/>
    <property type="match status" value="1"/>
</dbReference>
<protein>
    <submittedName>
        <fullName evidence="3">Biotin attachment protein</fullName>
    </submittedName>
</protein>
<keyword evidence="1" id="KW-0450">Lipoyl</keyword>